<dbReference type="EMBL" id="JAMKFB020000021">
    <property type="protein sequence ID" value="KAL0162379.1"/>
    <property type="molecule type" value="Genomic_DNA"/>
</dbReference>
<reference evidence="2 3" key="1">
    <citation type="submission" date="2024-05" db="EMBL/GenBank/DDBJ databases">
        <title>Genome sequencing and assembly of Indian major carp, Cirrhinus mrigala (Hamilton, 1822).</title>
        <authorList>
            <person name="Mohindra V."/>
            <person name="Chowdhury L.M."/>
            <person name="Lal K."/>
            <person name="Jena J.K."/>
        </authorList>
    </citation>
    <scope>NUCLEOTIDE SEQUENCE [LARGE SCALE GENOMIC DNA]</scope>
    <source>
        <strain evidence="2">CM1030</strain>
        <tissue evidence="2">Blood</tissue>
    </source>
</reference>
<comment type="caution">
    <text evidence="2">The sequence shown here is derived from an EMBL/GenBank/DDBJ whole genome shotgun (WGS) entry which is preliminary data.</text>
</comment>
<accession>A0ABD0NK64</accession>
<feature type="non-terminal residue" evidence="2">
    <location>
        <position position="1"/>
    </location>
</feature>
<protein>
    <recommendedName>
        <fullName evidence="1">Heparan sulphate-N-deacetylase deacetylase domain-containing protein</fullName>
    </recommendedName>
</protein>
<organism evidence="2 3">
    <name type="scientific">Cirrhinus mrigala</name>
    <name type="common">Mrigala</name>
    <dbReference type="NCBI Taxonomy" id="683832"/>
    <lineage>
        <taxon>Eukaryota</taxon>
        <taxon>Metazoa</taxon>
        <taxon>Chordata</taxon>
        <taxon>Craniata</taxon>
        <taxon>Vertebrata</taxon>
        <taxon>Euteleostomi</taxon>
        <taxon>Actinopterygii</taxon>
        <taxon>Neopterygii</taxon>
        <taxon>Teleostei</taxon>
        <taxon>Ostariophysi</taxon>
        <taxon>Cypriniformes</taxon>
        <taxon>Cyprinidae</taxon>
        <taxon>Labeoninae</taxon>
        <taxon>Labeonini</taxon>
        <taxon>Cirrhinus</taxon>
    </lineage>
</organism>
<proteinExistence type="predicted"/>
<gene>
    <name evidence="2" type="ORF">M9458_041775</name>
</gene>
<evidence type="ECO:0000313" key="2">
    <source>
        <dbReference type="EMBL" id="KAL0162379.1"/>
    </source>
</evidence>
<sequence length="49" mass="5340">VLPRQTCGLFTHTIFYNEYPGGSKELDKLINGGELFLTVLLNPVSSGTV</sequence>
<keyword evidence="3" id="KW-1185">Reference proteome</keyword>
<evidence type="ECO:0000259" key="1">
    <source>
        <dbReference type="Pfam" id="PF12062"/>
    </source>
</evidence>
<dbReference type="AlphaFoldDB" id="A0ABD0NK64"/>
<dbReference type="Proteomes" id="UP001529510">
    <property type="component" value="Unassembled WGS sequence"/>
</dbReference>
<evidence type="ECO:0000313" key="3">
    <source>
        <dbReference type="Proteomes" id="UP001529510"/>
    </source>
</evidence>
<dbReference type="Pfam" id="PF12062">
    <property type="entry name" value="HSNSD-CE"/>
    <property type="match status" value="1"/>
</dbReference>
<name>A0ABD0NK64_CIRMR</name>
<dbReference type="InterPro" id="IPR021930">
    <property type="entry name" value="Heparan_SO4_deacetylase_dom"/>
</dbReference>
<feature type="domain" description="Heparan sulphate-N-deacetylase deacetylase" evidence="1">
    <location>
        <begin position="1"/>
        <end position="36"/>
    </location>
</feature>